<evidence type="ECO:0000313" key="4">
    <source>
        <dbReference type="EMBL" id="MFD1568028.1"/>
    </source>
</evidence>
<evidence type="ECO:0000256" key="1">
    <source>
        <dbReference type="ARBA" id="ARBA00006174"/>
    </source>
</evidence>
<dbReference type="PANTHER" id="PTHR16943:SF8">
    <property type="entry name" value="2-METHYLCITRATE DEHYDRATASE"/>
    <property type="match status" value="1"/>
</dbReference>
<proteinExistence type="inferred from homology"/>
<gene>
    <name evidence="4" type="ORF">ACFSAU_11030</name>
</gene>
<name>A0ABD6BTL9_9EURY</name>
<dbReference type="EMBL" id="JBHUCZ010000009">
    <property type="protein sequence ID" value="MFD1568028.1"/>
    <property type="molecule type" value="Genomic_DNA"/>
</dbReference>
<feature type="domain" description="MmgE/PrpD N-terminal" evidence="2">
    <location>
        <begin position="9"/>
        <end position="257"/>
    </location>
</feature>
<dbReference type="Pfam" id="PF19305">
    <property type="entry name" value="MmgE_PrpD_C"/>
    <property type="match status" value="1"/>
</dbReference>
<dbReference type="InterPro" id="IPR005656">
    <property type="entry name" value="MmgE_PrpD"/>
</dbReference>
<dbReference type="RefSeq" id="WP_267646798.1">
    <property type="nucleotide sequence ID" value="NZ_JANHGR010000001.1"/>
</dbReference>
<dbReference type="Gene3D" id="1.10.4100.10">
    <property type="entry name" value="2-methylcitrate dehydratase PrpD"/>
    <property type="match status" value="1"/>
</dbReference>
<dbReference type="InterPro" id="IPR036148">
    <property type="entry name" value="MmgE/PrpD_sf"/>
</dbReference>
<reference evidence="4 5" key="1">
    <citation type="journal article" date="2019" name="Int. J. Syst. Evol. Microbiol.">
        <title>The Global Catalogue of Microorganisms (GCM) 10K type strain sequencing project: providing services to taxonomists for standard genome sequencing and annotation.</title>
        <authorList>
            <consortium name="The Broad Institute Genomics Platform"/>
            <consortium name="The Broad Institute Genome Sequencing Center for Infectious Disease"/>
            <person name="Wu L."/>
            <person name="Ma J."/>
        </authorList>
    </citation>
    <scope>NUCLEOTIDE SEQUENCE [LARGE SCALE GENOMIC DNA]</scope>
    <source>
        <strain evidence="4 5">CGMCC 1.12859</strain>
    </source>
</reference>
<evidence type="ECO:0000313" key="5">
    <source>
        <dbReference type="Proteomes" id="UP001597139"/>
    </source>
</evidence>
<protein>
    <submittedName>
        <fullName evidence="4">MmgE/PrpD family protein</fullName>
    </submittedName>
</protein>
<dbReference type="InterPro" id="IPR045337">
    <property type="entry name" value="MmgE_PrpD_C"/>
</dbReference>
<accession>A0ABD6BTL9</accession>
<dbReference type="AlphaFoldDB" id="A0ABD6BTL9"/>
<evidence type="ECO:0000259" key="2">
    <source>
        <dbReference type="Pfam" id="PF03972"/>
    </source>
</evidence>
<comment type="caution">
    <text evidence="4">The sequence shown here is derived from an EMBL/GenBank/DDBJ whole genome shotgun (WGS) entry which is preliminary data.</text>
</comment>
<dbReference type="Proteomes" id="UP001597139">
    <property type="component" value="Unassembled WGS sequence"/>
</dbReference>
<dbReference type="Pfam" id="PF03972">
    <property type="entry name" value="MmgE_PrpD_N"/>
    <property type="match status" value="1"/>
</dbReference>
<keyword evidence="5" id="KW-1185">Reference proteome</keyword>
<dbReference type="SUPFAM" id="SSF103378">
    <property type="entry name" value="2-methylcitrate dehydratase PrpD"/>
    <property type="match status" value="1"/>
</dbReference>
<organism evidence="4 5">
    <name type="scientific">Halolamina litorea</name>
    <dbReference type="NCBI Taxonomy" id="1515593"/>
    <lineage>
        <taxon>Archaea</taxon>
        <taxon>Methanobacteriati</taxon>
        <taxon>Methanobacteriota</taxon>
        <taxon>Stenosarchaea group</taxon>
        <taxon>Halobacteria</taxon>
        <taxon>Halobacteriales</taxon>
        <taxon>Haloferacaceae</taxon>
    </lineage>
</organism>
<sequence length="462" mass="48195">MSGDTAADRLAAHALDTGRADLPDAAWGAVDDHLVDWVGLVLAGEAVAESSPSVVDAVDALTTPVAADGRGATVLPTGEQVAPDRAALLNGTFAHSLDFDDTHRASSLHPGAPVIAAALAVAETVEAPVDELRTAIAVGYDVACAVGRAVTPEAHYARGFHITATCGTFGATAAAGRLRGLDREELASAFGVNGSQAAGSLQFLENGAWNKRLHPGLAASRAVLASELAANGFVGAAEPLAGEDGFLNGYSDDPDPSLLDDLTPGRALEETALKPYPCCRYTHAAIDALLEVAEGIDADDVESIHVELPESGVRLTGDPIDAKRRPDNFVDCQFSMPFVGALALTEGDAGLPAFLDAQDHLDDAGLRRLMDATTVEASDRTRERFPEIWAADVTVETPDGDYERFVEYARGEPESPLGRDAVDRKFRDLAVTAGSDDDAIEAALAACRGDGTLYDALRELSA</sequence>
<comment type="similarity">
    <text evidence="1">Belongs to the PrpD family.</text>
</comment>
<dbReference type="PANTHER" id="PTHR16943">
    <property type="entry name" value="2-METHYLCITRATE DEHYDRATASE-RELATED"/>
    <property type="match status" value="1"/>
</dbReference>
<dbReference type="InterPro" id="IPR045336">
    <property type="entry name" value="MmgE_PrpD_N"/>
</dbReference>
<dbReference type="InterPro" id="IPR042183">
    <property type="entry name" value="MmgE/PrpD_sf_1"/>
</dbReference>
<feature type="domain" description="MmgE/PrpD C-terminal" evidence="3">
    <location>
        <begin position="276"/>
        <end position="440"/>
    </location>
</feature>
<dbReference type="InterPro" id="IPR042188">
    <property type="entry name" value="MmgE/PrpD_sf_2"/>
</dbReference>
<dbReference type="Gene3D" id="3.30.1330.120">
    <property type="entry name" value="2-methylcitrate dehydratase PrpD"/>
    <property type="match status" value="1"/>
</dbReference>
<evidence type="ECO:0000259" key="3">
    <source>
        <dbReference type="Pfam" id="PF19305"/>
    </source>
</evidence>